<organism evidence="2 3">
    <name type="scientific">Durusdinium trenchii</name>
    <dbReference type="NCBI Taxonomy" id="1381693"/>
    <lineage>
        <taxon>Eukaryota</taxon>
        <taxon>Sar</taxon>
        <taxon>Alveolata</taxon>
        <taxon>Dinophyceae</taxon>
        <taxon>Suessiales</taxon>
        <taxon>Symbiodiniaceae</taxon>
        <taxon>Durusdinium</taxon>
    </lineage>
</organism>
<sequence>MVESFETCCVQARTSLVAFMLHLLDCFMSKASKMVNNPTDNGCEVCVSVPVCPTGPGGEQPSCSAETDLPLPELLAECGRVRRGPQHHVGATGQCLGVSLRPALCVLRLGADQSGPEPRHWSQDDESLAVRVNLQDGLLELVQALAKDFGEEFAIGAQTETETTEQLRPLSEEFKCISLGELYLPPTPICADLRLSAPGAPVDLAQHSDRPRAK</sequence>
<dbReference type="EMBL" id="CAXAMN010023084">
    <property type="protein sequence ID" value="CAK9075115.1"/>
    <property type="molecule type" value="Genomic_DNA"/>
</dbReference>
<keyword evidence="3" id="KW-1185">Reference proteome</keyword>
<comment type="caution">
    <text evidence="2">The sequence shown here is derived from an EMBL/GenBank/DDBJ whole genome shotgun (WGS) entry which is preliminary data.</text>
</comment>
<proteinExistence type="predicted"/>
<dbReference type="Proteomes" id="UP001642484">
    <property type="component" value="Unassembled WGS sequence"/>
</dbReference>
<gene>
    <name evidence="1" type="ORF">CCMP2556_LOCUS36998</name>
    <name evidence="2" type="ORF">CCMP2556_LOCUS37013</name>
</gene>
<name>A0ABP0PHP5_9DINO</name>
<evidence type="ECO:0000313" key="1">
    <source>
        <dbReference type="EMBL" id="CAK9075115.1"/>
    </source>
</evidence>
<accession>A0ABP0PHP5</accession>
<dbReference type="EMBL" id="CAXAMN010023095">
    <property type="protein sequence ID" value="CAK9075141.1"/>
    <property type="molecule type" value="Genomic_DNA"/>
</dbReference>
<protein>
    <submittedName>
        <fullName evidence="2">Uncharacterized protein</fullName>
    </submittedName>
</protein>
<evidence type="ECO:0000313" key="3">
    <source>
        <dbReference type="Proteomes" id="UP001642484"/>
    </source>
</evidence>
<evidence type="ECO:0000313" key="2">
    <source>
        <dbReference type="EMBL" id="CAK9075141.1"/>
    </source>
</evidence>
<reference evidence="2 3" key="1">
    <citation type="submission" date="2024-02" db="EMBL/GenBank/DDBJ databases">
        <authorList>
            <person name="Chen Y."/>
            <person name="Shah S."/>
            <person name="Dougan E. K."/>
            <person name="Thang M."/>
            <person name="Chan C."/>
        </authorList>
    </citation>
    <scope>NUCLEOTIDE SEQUENCE [LARGE SCALE GENOMIC DNA]</scope>
</reference>